<gene>
    <name evidence="3" type="primary">cmoA</name>
    <name evidence="6" type="ORF">AXE65_04640</name>
</gene>
<evidence type="ECO:0000313" key="7">
    <source>
        <dbReference type="Proteomes" id="UP000072660"/>
    </source>
</evidence>
<name>A0A139SQQ3_9GAMM</name>
<keyword evidence="2 3" id="KW-0949">S-adenosyl-L-methionine</keyword>
<feature type="binding site" evidence="3">
    <location>
        <position position="202"/>
    </location>
    <ligand>
        <name>S-adenosyl-L-methionine</name>
        <dbReference type="ChEBI" id="CHEBI:59789"/>
    </ligand>
</feature>
<accession>A0A139SQQ3</accession>
<organism evidence="6 7">
    <name type="scientific">Ventosimonas gracilis</name>
    <dbReference type="NCBI Taxonomy" id="1680762"/>
    <lineage>
        <taxon>Bacteria</taxon>
        <taxon>Pseudomonadati</taxon>
        <taxon>Pseudomonadota</taxon>
        <taxon>Gammaproteobacteria</taxon>
        <taxon>Pseudomonadales</taxon>
        <taxon>Ventosimonadaceae</taxon>
        <taxon>Ventosimonas</taxon>
    </lineage>
</organism>
<keyword evidence="1 3" id="KW-0808">Transferase</keyword>
<dbReference type="AlphaFoldDB" id="A0A139SQQ3"/>
<dbReference type="HAMAP" id="MF_01589">
    <property type="entry name" value="Cx_SAM_synthase"/>
    <property type="match status" value="1"/>
</dbReference>
<dbReference type="Pfam" id="PF13649">
    <property type="entry name" value="Methyltransf_25"/>
    <property type="match status" value="1"/>
</dbReference>
<keyword evidence="7" id="KW-1185">Reference proteome</keyword>
<proteinExistence type="inferred from homology"/>
<dbReference type="Gene3D" id="3.40.50.150">
    <property type="entry name" value="Vaccinia Virus protein VP39"/>
    <property type="match status" value="1"/>
</dbReference>
<comment type="similarity">
    <text evidence="3">Belongs to the class I-like SAM-binding methyltransferase superfamily. Cx-SAM synthase family.</text>
</comment>
<dbReference type="NCBIfam" id="TIGR00740">
    <property type="entry name" value="carboxy-S-adenosyl-L-methionine synthase CmoA"/>
    <property type="match status" value="1"/>
</dbReference>
<dbReference type="InterPro" id="IPR029063">
    <property type="entry name" value="SAM-dependent_MTases_sf"/>
</dbReference>
<dbReference type="CDD" id="cd02440">
    <property type="entry name" value="AdoMet_MTases"/>
    <property type="match status" value="1"/>
</dbReference>
<dbReference type="RefSeq" id="WP_068391553.1">
    <property type="nucleotide sequence ID" value="NZ_LSZO01000176.1"/>
</dbReference>
<comment type="subunit">
    <text evidence="3">Homodimer.</text>
</comment>
<dbReference type="GO" id="GO:0032259">
    <property type="term" value="P:methylation"/>
    <property type="evidence" value="ECO:0007669"/>
    <property type="project" value="UniProtKB-KW"/>
</dbReference>
<evidence type="ECO:0000256" key="4">
    <source>
        <dbReference type="PIRSR" id="PIRSR006325-1"/>
    </source>
</evidence>
<dbReference type="GO" id="GO:0016743">
    <property type="term" value="F:carboxyl- or carbamoyltransferase activity"/>
    <property type="evidence" value="ECO:0007669"/>
    <property type="project" value="UniProtKB-UniRule"/>
</dbReference>
<comment type="catalytic activity">
    <reaction evidence="3">
        <text>prephenate + S-adenosyl-L-methionine = carboxy-S-adenosyl-L-methionine + 3-phenylpyruvate + H2O</text>
        <dbReference type="Rhea" id="RHEA:51692"/>
        <dbReference type="ChEBI" id="CHEBI:15377"/>
        <dbReference type="ChEBI" id="CHEBI:18005"/>
        <dbReference type="ChEBI" id="CHEBI:29934"/>
        <dbReference type="ChEBI" id="CHEBI:59789"/>
        <dbReference type="ChEBI" id="CHEBI:134278"/>
    </reaction>
</comment>
<feature type="binding site" evidence="3 4">
    <location>
        <position position="40"/>
    </location>
    <ligand>
        <name>S-adenosyl-L-methionine</name>
        <dbReference type="ChEBI" id="CHEBI:59789"/>
    </ligand>
</feature>
<feature type="binding site" evidence="3 4">
    <location>
        <position position="135"/>
    </location>
    <ligand>
        <name>S-adenosyl-L-methionine</name>
        <dbReference type="ChEBI" id="CHEBI:59789"/>
    </ligand>
</feature>
<dbReference type="EC" id="2.1.3.-" evidence="3"/>
<evidence type="ECO:0000313" key="6">
    <source>
        <dbReference type="EMBL" id="KXU36810.1"/>
    </source>
</evidence>
<feature type="domain" description="Methyltransferase" evidence="5">
    <location>
        <begin position="63"/>
        <end position="161"/>
    </location>
</feature>
<dbReference type="GO" id="GO:0008168">
    <property type="term" value="F:methyltransferase activity"/>
    <property type="evidence" value="ECO:0007669"/>
    <property type="project" value="UniProtKB-KW"/>
</dbReference>
<dbReference type="InterPro" id="IPR005271">
    <property type="entry name" value="CmoA"/>
</dbReference>
<dbReference type="EMBL" id="LSZO01000176">
    <property type="protein sequence ID" value="KXU36810.1"/>
    <property type="molecule type" value="Genomic_DNA"/>
</dbReference>
<dbReference type="SUPFAM" id="SSF53335">
    <property type="entry name" value="S-adenosyl-L-methionine-dependent methyltransferases"/>
    <property type="match status" value="1"/>
</dbReference>
<dbReference type="PIRSF" id="PIRSF006325">
    <property type="entry name" value="MeTrfase_bac"/>
    <property type="match status" value="1"/>
</dbReference>
<comment type="caution">
    <text evidence="6">The sequence shown here is derived from an EMBL/GenBank/DDBJ whole genome shotgun (WGS) entry which is preliminary data.</text>
</comment>
<feature type="binding site" evidence="3 4">
    <location>
        <begin position="120"/>
        <end position="121"/>
    </location>
    <ligand>
        <name>S-adenosyl-L-methionine</name>
        <dbReference type="ChEBI" id="CHEBI:59789"/>
    </ligand>
</feature>
<dbReference type="InterPro" id="IPR041698">
    <property type="entry name" value="Methyltransf_25"/>
</dbReference>
<evidence type="ECO:0000256" key="3">
    <source>
        <dbReference type="HAMAP-Rule" id="MF_01589"/>
    </source>
</evidence>
<sequence>MTDQPDRLFAKPLNPVPDFAFNQDVARVFNDMIRRSVPGYLLLVEQIGLLAARFAKPNSLLYDLGCSLGAVTFELRKIKASGARVIAVDNSAAMLERCRANLAFTAKDHPLLPVELVQADILQLKWQPASVVVINFTLQFIPPDQRLSLLQRIRQNLMPGGVLILSEKLRFTDESTEQLLTELHLDFKRKGGYSELEIAQKRDALENVMQPDSLQTHQQRLLQAGFSQVHPWFQCLNFGSILSVA</sequence>
<evidence type="ECO:0000259" key="5">
    <source>
        <dbReference type="Pfam" id="PF13649"/>
    </source>
</evidence>
<dbReference type="GO" id="GO:1904047">
    <property type="term" value="F:S-adenosyl-L-methionine binding"/>
    <property type="evidence" value="ECO:0007669"/>
    <property type="project" value="UniProtKB-UniRule"/>
</dbReference>
<feature type="binding site" evidence="3 4">
    <location>
        <begin position="65"/>
        <end position="67"/>
    </location>
    <ligand>
        <name>S-adenosyl-L-methionine</name>
        <dbReference type="ChEBI" id="CHEBI:59789"/>
    </ligand>
</feature>
<feature type="binding site" evidence="3 4">
    <location>
        <begin position="89"/>
        <end position="90"/>
    </location>
    <ligand>
        <name>S-adenosyl-L-methionine</name>
        <dbReference type="ChEBI" id="CHEBI:59789"/>
    </ligand>
</feature>
<dbReference type="PANTHER" id="PTHR43861">
    <property type="entry name" value="TRANS-ACONITATE 2-METHYLTRANSFERASE-RELATED"/>
    <property type="match status" value="1"/>
</dbReference>
<dbReference type="Proteomes" id="UP000072660">
    <property type="component" value="Unassembled WGS sequence"/>
</dbReference>
<evidence type="ECO:0000256" key="2">
    <source>
        <dbReference type="ARBA" id="ARBA00022691"/>
    </source>
</evidence>
<evidence type="ECO:0000256" key="1">
    <source>
        <dbReference type="ARBA" id="ARBA00022679"/>
    </source>
</evidence>
<keyword evidence="6" id="KW-0489">Methyltransferase</keyword>
<comment type="function">
    <text evidence="3">Catalyzes the conversion of S-adenosyl-L-methionine (SAM) to carboxy-S-adenosyl-L-methionine (Cx-SAM).</text>
</comment>
<dbReference type="GO" id="GO:0002098">
    <property type="term" value="P:tRNA wobble uridine modification"/>
    <property type="evidence" value="ECO:0007669"/>
    <property type="project" value="InterPro"/>
</dbReference>
<protein>
    <recommendedName>
        <fullName evidence="3">Carboxy-S-adenosyl-L-methionine synthase</fullName>
        <shortName evidence="3">Cx-SAM synthase</shortName>
        <ecNumber evidence="3">2.1.3.-</ecNumber>
    </recommendedName>
</protein>
<dbReference type="PANTHER" id="PTHR43861:SF2">
    <property type="entry name" value="CARBOXY-S-ADENOSYL-L-METHIONINE SYNTHASE"/>
    <property type="match status" value="1"/>
</dbReference>
<dbReference type="OrthoDB" id="9779941at2"/>
<reference evidence="6 7" key="1">
    <citation type="submission" date="2016-02" db="EMBL/GenBank/DDBJ databases">
        <authorList>
            <person name="Wen L."/>
            <person name="He K."/>
            <person name="Yang H."/>
        </authorList>
    </citation>
    <scope>NUCLEOTIDE SEQUENCE [LARGE SCALE GENOMIC DNA]</scope>
    <source>
        <strain evidence="6 7">CV58</strain>
    </source>
</reference>